<name>A0A286URH2_9AGAM</name>
<evidence type="ECO:0000256" key="6">
    <source>
        <dbReference type="SAM" id="MobiDB-lite"/>
    </source>
</evidence>
<evidence type="ECO:0000256" key="1">
    <source>
        <dbReference type="ARBA" id="ARBA00006192"/>
    </source>
</evidence>
<evidence type="ECO:0000256" key="4">
    <source>
        <dbReference type="ARBA" id="ARBA00044511"/>
    </source>
</evidence>
<reference evidence="8 9" key="1">
    <citation type="journal article" date="2017" name="Mol. Ecol.">
        <title>Comparative and population genomic landscape of Phellinus noxius: A hypervariable fungus causing root rot in trees.</title>
        <authorList>
            <person name="Chung C.L."/>
            <person name="Lee T.J."/>
            <person name="Akiba M."/>
            <person name="Lee H.H."/>
            <person name="Kuo T.H."/>
            <person name="Liu D."/>
            <person name="Ke H.M."/>
            <person name="Yokoi T."/>
            <person name="Roa M.B."/>
            <person name="Lu M.J."/>
            <person name="Chang Y.Y."/>
            <person name="Ann P.J."/>
            <person name="Tsai J.N."/>
            <person name="Chen C.Y."/>
            <person name="Tzean S.S."/>
            <person name="Ota Y."/>
            <person name="Hattori T."/>
            <person name="Sahashi N."/>
            <person name="Liou R.F."/>
            <person name="Kikuchi T."/>
            <person name="Tsai I.J."/>
        </authorList>
    </citation>
    <scope>NUCLEOTIDE SEQUENCE [LARGE SCALE GENOMIC DNA]</scope>
    <source>
        <strain evidence="8 9">FFPRI411160</strain>
    </source>
</reference>
<feature type="repeat" description="PPR" evidence="5">
    <location>
        <begin position="703"/>
        <end position="737"/>
    </location>
</feature>
<dbReference type="PROSITE" id="PS51375">
    <property type="entry name" value="PPR"/>
    <property type="match status" value="2"/>
</dbReference>
<evidence type="ECO:0000256" key="5">
    <source>
        <dbReference type="PROSITE-ProRule" id="PRU00708"/>
    </source>
</evidence>
<dbReference type="NCBIfam" id="TIGR00756">
    <property type="entry name" value="PPR"/>
    <property type="match status" value="2"/>
</dbReference>
<dbReference type="STRING" id="2282107.A0A286URH2"/>
<evidence type="ECO:0000313" key="8">
    <source>
        <dbReference type="EMBL" id="PAV22198.1"/>
    </source>
</evidence>
<keyword evidence="2" id="KW-0677">Repeat</keyword>
<dbReference type="InterPro" id="IPR057027">
    <property type="entry name" value="TPR_mt"/>
</dbReference>
<comment type="caution">
    <text evidence="8">The sequence shown here is derived from an EMBL/GenBank/DDBJ whole genome shotgun (WGS) entry which is preliminary data.</text>
</comment>
<dbReference type="Gene3D" id="1.25.40.10">
    <property type="entry name" value="Tetratricopeptide repeat domain"/>
    <property type="match status" value="3"/>
</dbReference>
<organism evidence="8 9">
    <name type="scientific">Pyrrhoderma noxium</name>
    <dbReference type="NCBI Taxonomy" id="2282107"/>
    <lineage>
        <taxon>Eukaryota</taxon>
        <taxon>Fungi</taxon>
        <taxon>Dikarya</taxon>
        <taxon>Basidiomycota</taxon>
        <taxon>Agaricomycotina</taxon>
        <taxon>Agaricomycetes</taxon>
        <taxon>Hymenochaetales</taxon>
        <taxon>Hymenochaetaceae</taxon>
        <taxon>Pyrrhoderma</taxon>
    </lineage>
</organism>
<dbReference type="OrthoDB" id="185373at2759"/>
<comment type="function">
    <text evidence="3">Regulates mitochondrial small subunit maturation by controlling 15S rRNA 5'-end processing. Localizes to the 5' precursor of the 15S rRNA in a position that is subsequently occupied by mS47 in the mature yeast mtSSU. Uses structure and sequence-specific RNA recognition, binding to a single-stranded region of the precursor and specifically recognizing bases -6 to -1. The exchange of Ccm1 for mS47 is coupled to the irreversible removal of precursor rRNA that is accompanied by conformational changes of the mitoribosomal proteins uS5m and mS26. These conformational changes signal completion of 5'-end rRNA processing through protection of the mature 5'-end of the 15S rRNA and stabilization of mS47. The removal of the 5' precursor together with the dissociation of Ccm1 may be catalyzed by the 5'-3' exoribonuclease Pet127. Involved in the specific removal of group I introns in mitochondrial encoded transcripts.</text>
</comment>
<sequence>MNVSVPDHSQTSKSKSGRWNPSQPRRAILRFCLKKNCLWTPFLACTTYSAANSPALNVFRHVPLITPLPRGDKKNKAIPQKKSNVFKKPGESSKLEGLSALKSPIGDSDIPISLLLSMDKYFAVQDPTEATLHRGGSRWDAWKNILEEQESVCRFAEKLAGSTAPYRALRLLKIARAVGTGISRNRYERVVYQLVVKKEWVLVQEVINVALAEEKPSVRLLDWQALALIETQDFAGLSALINIHVKYGITPRRRTIGQLLRGHLLNHDLERARDVMKQLERVGLGADTSTYKTILSAYHGLGLDDFIVEKANEILADPEESLQSKVTALNGLIRIHLSNHNLTGALSLIEKFGNMENGDEHAKDLIKIDTATYTILLSYLARHQSLDLLDRILKRIEVVDLRPDARVASSLIHLYYALGSETPALQVLKDACLPTVLDLETLKHLGYDGESDIPRAFRDYRGGPTVAMFNSIIESALPLRGFRVFNHILKLMESCNIYPDATTLEIFLSHLEKEKHILSVDVSRVLNKLMKCDIQPTIKHLNVILRSIVRNDKMKAHSCGWHGLAYRVSQTLKALDPVDMEALKIKEAPPLIDPELSITSRQTQTVIRLLRPIVESLVSRSIKADRTTFALRMRFDSFALPPNLAAVSAEKTLQHMQDRGMHPTVYHYSALMEAYCASGNVEMARSLLLETRSRGLMTGVESAVLMYTILISAYGRQGRPDLALSIFQEMLDENITPDIAAVDAVVGAFFAVKAFHLARRVLIDLWPMVAPFPRELLNAPLKSCITRLRELRVEAEKGRVGLGKRKSGIKLKPGLVAQIIREWQMLMVTKRRKEKQKRVGHIPCIGNGSKIEEGSTCS</sequence>
<dbReference type="PANTHER" id="PTHR47447">
    <property type="entry name" value="OS03G0856100 PROTEIN"/>
    <property type="match status" value="1"/>
</dbReference>
<feature type="domain" description="Pentatricopeptide repeat-containing protein-mitochondrial" evidence="7">
    <location>
        <begin position="649"/>
        <end position="756"/>
    </location>
</feature>
<evidence type="ECO:0000259" key="7">
    <source>
        <dbReference type="Pfam" id="PF23276"/>
    </source>
</evidence>
<dbReference type="InParanoid" id="A0A286URH2"/>
<evidence type="ECO:0000256" key="3">
    <source>
        <dbReference type="ARBA" id="ARBA00044493"/>
    </source>
</evidence>
<evidence type="ECO:0000313" key="9">
    <source>
        <dbReference type="Proteomes" id="UP000217199"/>
    </source>
</evidence>
<dbReference type="InterPro" id="IPR002885">
    <property type="entry name" value="PPR_rpt"/>
</dbReference>
<accession>A0A286URH2</accession>
<dbReference type="PANTHER" id="PTHR47447:SF23">
    <property type="entry name" value="PENTACOTRIPEPTIDE-REPEAT REGION OF PRORP DOMAIN-CONTAINING PROTEIN"/>
    <property type="match status" value="1"/>
</dbReference>
<proteinExistence type="inferred from homology"/>
<comment type="similarity">
    <text evidence="1">Belongs to the CCM1 family.</text>
</comment>
<feature type="repeat" description="PPR" evidence="5">
    <location>
        <begin position="664"/>
        <end position="698"/>
    </location>
</feature>
<feature type="region of interest" description="Disordered" evidence="6">
    <location>
        <begin position="1"/>
        <end position="22"/>
    </location>
</feature>
<keyword evidence="9" id="KW-1185">Reference proteome</keyword>
<dbReference type="AlphaFoldDB" id="A0A286URH2"/>
<protein>
    <submittedName>
        <fullName evidence="8">Pentatricopeptide repeat-containing</fullName>
    </submittedName>
</protein>
<dbReference type="Pfam" id="PF23276">
    <property type="entry name" value="TPR_24"/>
    <property type="match status" value="1"/>
</dbReference>
<comment type="subunit">
    <text evidence="4">Binds to mitochondrial small subunit 15S rRNA.</text>
</comment>
<dbReference type="EMBL" id="NBII01000002">
    <property type="protein sequence ID" value="PAV22198.1"/>
    <property type="molecule type" value="Genomic_DNA"/>
</dbReference>
<dbReference type="InterPro" id="IPR011990">
    <property type="entry name" value="TPR-like_helical_dom_sf"/>
</dbReference>
<evidence type="ECO:0000256" key="2">
    <source>
        <dbReference type="ARBA" id="ARBA00022737"/>
    </source>
</evidence>
<dbReference type="Proteomes" id="UP000217199">
    <property type="component" value="Unassembled WGS sequence"/>
</dbReference>
<gene>
    <name evidence="8" type="ORF">PNOK_0215500</name>
</gene>